<keyword evidence="7" id="KW-0675">Receptor</keyword>
<evidence type="ECO:0000256" key="6">
    <source>
        <dbReference type="ARBA" id="ARBA00023136"/>
    </source>
</evidence>
<evidence type="ECO:0000256" key="8">
    <source>
        <dbReference type="ARBA" id="ARBA00023224"/>
    </source>
</evidence>
<evidence type="ECO:0000259" key="11">
    <source>
        <dbReference type="PROSITE" id="PS50262"/>
    </source>
</evidence>
<accession>A0A9W9YRP0</accession>
<dbReference type="OrthoDB" id="6021915at2759"/>
<dbReference type="GO" id="GO:0004930">
    <property type="term" value="F:G protein-coupled receptor activity"/>
    <property type="evidence" value="ECO:0007669"/>
    <property type="project" value="UniProtKB-KW"/>
</dbReference>
<evidence type="ECO:0000256" key="2">
    <source>
        <dbReference type="ARBA" id="ARBA00022475"/>
    </source>
</evidence>
<dbReference type="GO" id="GO:0005886">
    <property type="term" value="C:plasma membrane"/>
    <property type="evidence" value="ECO:0007669"/>
    <property type="project" value="UniProtKB-SubCell"/>
</dbReference>
<dbReference type="Pfam" id="PF00001">
    <property type="entry name" value="7tm_1"/>
    <property type="match status" value="1"/>
</dbReference>
<feature type="transmembrane region" description="Helical" evidence="10">
    <location>
        <begin position="95"/>
        <end position="116"/>
    </location>
</feature>
<evidence type="ECO:0000256" key="10">
    <source>
        <dbReference type="SAM" id="Phobius"/>
    </source>
</evidence>
<protein>
    <recommendedName>
        <fullName evidence="11">G-protein coupled receptors family 1 profile domain-containing protein</fullName>
    </recommendedName>
</protein>
<evidence type="ECO:0000256" key="7">
    <source>
        <dbReference type="ARBA" id="ARBA00023170"/>
    </source>
</evidence>
<evidence type="ECO:0000313" key="12">
    <source>
        <dbReference type="EMBL" id="KAJ7365041.1"/>
    </source>
</evidence>
<comment type="subcellular location">
    <subcellularLocation>
        <location evidence="1">Cell membrane</location>
        <topology evidence="1">Multi-pass membrane protein</topology>
    </subcellularLocation>
</comment>
<keyword evidence="6 10" id="KW-0472">Membrane</keyword>
<evidence type="ECO:0000256" key="3">
    <source>
        <dbReference type="ARBA" id="ARBA00022692"/>
    </source>
</evidence>
<gene>
    <name evidence="12" type="ORF">OS493_007682</name>
</gene>
<reference evidence="12" key="1">
    <citation type="submission" date="2023-01" db="EMBL/GenBank/DDBJ databases">
        <title>Genome assembly of the deep-sea coral Lophelia pertusa.</title>
        <authorList>
            <person name="Herrera S."/>
            <person name="Cordes E."/>
        </authorList>
    </citation>
    <scope>NUCLEOTIDE SEQUENCE</scope>
    <source>
        <strain evidence="12">USNM1676648</strain>
        <tissue evidence="12">Polyp</tissue>
    </source>
</reference>
<keyword evidence="3 10" id="KW-0812">Transmembrane</keyword>
<feature type="transmembrane region" description="Helical" evidence="10">
    <location>
        <begin position="52"/>
        <end position="75"/>
    </location>
</feature>
<dbReference type="PROSITE" id="PS50262">
    <property type="entry name" value="G_PROTEIN_RECEP_F1_2"/>
    <property type="match status" value="1"/>
</dbReference>
<evidence type="ECO:0000313" key="13">
    <source>
        <dbReference type="Proteomes" id="UP001163046"/>
    </source>
</evidence>
<sequence length="176" mass="19692">MAVAFFLPLLIVIVTYSCVFRVAFTQAKAMASLDPNKGKKRILRELKATKTIAIVIGAFIVCWLPSFILIVMSFWCVSCFDPFITNRALSFAIRIIFVFVLPVMNSSLNPLIYSLFNKEFRSAFSRMLCRNRGASRSSDAMDEVSVTEAASGRTSTARDSGRRSWIGLNGRDKRPS</sequence>
<dbReference type="PANTHER" id="PTHR24249">
    <property type="entry name" value="HISTAMINE RECEPTOR-RELATED G-PROTEIN COUPLED RECEPTOR"/>
    <property type="match status" value="1"/>
</dbReference>
<evidence type="ECO:0000256" key="1">
    <source>
        <dbReference type="ARBA" id="ARBA00004651"/>
    </source>
</evidence>
<feature type="region of interest" description="Disordered" evidence="9">
    <location>
        <begin position="139"/>
        <end position="176"/>
    </location>
</feature>
<keyword evidence="2" id="KW-1003">Cell membrane</keyword>
<keyword evidence="4 10" id="KW-1133">Transmembrane helix</keyword>
<feature type="transmembrane region" description="Helical" evidence="10">
    <location>
        <begin position="6"/>
        <end position="31"/>
    </location>
</feature>
<feature type="domain" description="G-protein coupled receptors family 1 profile" evidence="11">
    <location>
        <begin position="1"/>
        <end position="113"/>
    </location>
</feature>
<dbReference type="AlphaFoldDB" id="A0A9W9YRP0"/>
<name>A0A9W9YRP0_9CNID</name>
<organism evidence="12 13">
    <name type="scientific">Desmophyllum pertusum</name>
    <dbReference type="NCBI Taxonomy" id="174260"/>
    <lineage>
        <taxon>Eukaryota</taxon>
        <taxon>Metazoa</taxon>
        <taxon>Cnidaria</taxon>
        <taxon>Anthozoa</taxon>
        <taxon>Hexacorallia</taxon>
        <taxon>Scleractinia</taxon>
        <taxon>Caryophylliina</taxon>
        <taxon>Caryophylliidae</taxon>
        <taxon>Desmophyllum</taxon>
    </lineage>
</organism>
<keyword evidence="5" id="KW-0297">G-protein coupled receptor</keyword>
<keyword evidence="8" id="KW-0807">Transducer</keyword>
<dbReference type="PANTHER" id="PTHR24249:SF372">
    <property type="entry name" value="G-PROTEIN COUPLED RECEPTORS FAMILY 1 PROFILE DOMAIN-CONTAINING PROTEIN"/>
    <property type="match status" value="1"/>
</dbReference>
<dbReference type="InterPro" id="IPR050569">
    <property type="entry name" value="TAAR"/>
</dbReference>
<dbReference type="EMBL" id="MU827304">
    <property type="protein sequence ID" value="KAJ7365041.1"/>
    <property type="molecule type" value="Genomic_DNA"/>
</dbReference>
<dbReference type="Proteomes" id="UP001163046">
    <property type="component" value="Unassembled WGS sequence"/>
</dbReference>
<evidence type="ECO:0000256" key="9">
    <source>
        <dbReference type="SAM" id="MobiDB-lite"/>
    </source>
</evidence>
<dbReference type="InterPro" id="IPR017452">
    <property type="entry name" value="GPCR_Rhodpsn_7TM"/>
</dbReference>
<evidence type="ECO:0000256" key="5">
    <source>
        <dbReference type="ARBA" id="ARBA00023040"/>
    </source>
</evidence>
<dbReference type="PRINTS" id="PR00237">
    <property type="entry name" value="GPCRRHODOPSN"/>
</dbReference>
<dbReference type="SUPFAM" id="SSF81321">
    <property type="entry name" value="Family A G protein-coupled receptor-like"/>
    <property type="match status" value="1"/>
</dbReference>
<dbReference type="InterPro" id="IPR000276">
    <property type="entry name" value="GPCR_Rhodpsn"/>
</dbReference>
<keyword evidence="13" id="KW-1185">Reference proteome</keyword>
<proteinExistence type="predicted"/>
<dbReference type="Gene3D" id="1.20.1070.10">
    <property type="entry name" value="Rhodopsin 7-helix transmembrane proteins"/>
    <property type="match status" value="1"/>
</dbReference>
<comment type="caution">
    <text evidence="12">The sequence shown here is derived from an EMBL/GenBank/DDBJ whole genome shotgun (WGS) entry which is preliminary data.</text>
</comment>
<evidence type="ECO:0000256" key="4">
    <source>
        <dbReference type="ARBA" id="ARBA00022989"/>
    </source>
</evidence>